<proteinExistence type="predicted"/>
<feature type="region of interest" description="Disordered" evidence="1">
    <location>
        <begin position="1"/>
        <end position="87"/>
    </location>
</feature>
<dbReference type="AlphaFoldDB" id="A0A9P8N8L6"/>
<accession>A0A9P8N8L6</accession>
<evidence type="ECO:0000313" key="2">
    <source>
        <dbReference type="EMBL" id="KAH0968542.1"/>
    </source>
</evidence>
<reference evidence="2" key="1">
    <citation type="submission" date="2021-09" db="EMBL/GenBank/DDBJ databases">
        <title>A high-quality genome of the endoparasitic fungus Hirsutella rhossiliensis with a comparison of Hirsutella genomes reveals transposable elements contributing to genome size variation.</title>
        <authorList>
            <person name="Lin R."/>
            <person name="Jiao Y."/>
            <person name="Sun X."/>
            <person name="Ling J."/>
            <person name="Xie B."/>
            <person name="Cheng X."/>
        </authorList>
    </citation>
    <scope>NUCLEOTIDE SEQUENCE</scope>
    <source>
        <strain evidence="2">HR02</strain>
    </source>
</reference>
<organism evidence="2 3">
    <name type="scientific">Hirsutella rhossiliensis</name>
    <dbReference type="NCBI Taxonomy" id="111463"/>
    <lineage>
        <taxon>Eukaryota</taxon>
        <taxon>Fungi</taxon>
        <taxon>Dikarya</taxon>
        <taxon>Ascomycota</taxon>
        <taxon>Pezizomycotina</taxon>
        <taxon>Sordariomycetes</taxon>
        <taxon>Hypocreomycetidae</taxon>
        <taxon>Hypocreales</taxon>
        <taxon>Ophiocordycipitaceae</taxon>
        <taxon>Hirsutella</taxon>
    </lineage>
</organism>
<evidence type="ECO:0000256" key="1">
    <source>
        <dbReference type="SAM" id="MobiDB-lite"/>
    </source>
</evidence>
<comment type="caution">
    <text evidence="2">The sequence shown here is derived from an EMBL/GenBank/DDBJ whole genome shotgun (WGS) entry which is preliminary data.</text>
</comment>
<dbReference type="Proteomes" id="UP000824596">
    <property type="component" value="Unassembled WGS sequence"/>
</dbReference>
<name>A0A9P8N8L6_9HYPO</name>
<evidence type="ECO:0000313" key="3">
    <source>
        <dbReference type="Proteomes" id="UP000824596"/>
    </source>
</evidence>
<feature type="region of interest" description="Disordered" evidence="1">
    <location>
        <begin position="116"/>
        <end position="146"/>
    </location>
</feature>
<dbReference type="GeneID" id="68350313"/>
<sequence>MDNDMRVRGYSQGLEDDALGPPGRARPTKRDTEAGRPELSLACTPGPLRKPESDHEGSRAEREPAFRGHQSGNDDGQPSRGKRPSQVLLGPCWTDFTLFEPGSSRWSREAAYGSSKDSAFAPNRSFDEGTHVPHPPTSSSLATSLGDHGQSVLCEIGSWGTAASMPDEISPIEMFKEMEHLRREASPTGLPTPELSPLPGSFEFCLCCNHCEDGNGNTWHMSTKAKGSARMAWAKAYIEQMKSGDLENSG</sequence>
<dbReference type="OrthoDB" id="4926650at2759"/>
<keyword evidence="3" id="KW-1185">Reference proteome</keyword>
<dbReference type="EMBL" id="JAIZPD010000001">
    <property type="protein sequence ID" value="KAH0968542.1"/>
    <property type="molecule type" value="Genomic_DNA"/>
</dbReference>
<protein>
    <submittedName>
        <fullName evidence="2">Uncharacterized protein</fullName>
    </submittedName>
</protein>
<dbReference type="RefSeq" id="XP_044726055.1">
    <property type="nucleotide sequence ID" value="XM_044859655.1"/>
</dbReference>
<feature type="compositionally biased region" description="Basic and acidic residues" evidence="1">
    <location>
        <begin position="49"/>
        <end position="66"/>
    </location>
</feature>
<gene>
    <name evidence="2" type="ORF">HRG_01184</name>
</gene>